<dbReference type="STRING" id="1220188.A0A4S3JPV5"/>
<keyword evidence="2" id="KW-1185">Reference proteome</keyword>
<comment type="caution">
    <text evidence="1">The sequence shown here is derived from an EMBL/GenBank/DDBJ whole genome shotgun (WGS) entry which is preliminary data.</text>
</comment>
<dbReference type="AlphaFoldDB" id="A0A4S3JPV5"/>
<reference evidence="1 2" key="1">
    <citation type="submission" date="2019-03" db="EMBL/GenBank/DDBJ databases">
        <title>The genome sequence of a newly discovered highly antifungal drug resistant Aspergillus species, Aspergillus tanneri NIH 1004.</title>
        <authorList>
            <person name="Mounaud S."/>
            <person name="Singh I."/>
            <person name="Joardar V."/>
            <person name="Pakala S."/>
            <person name="Pakala S."/>
            <person name="Venepally P."/>
            <person name="Hoover J."/>
            <person name="Nierman W."/>
            <person name="Chung J."/>
            <person name="Losada L."/>
        </authorList>
    </citation>
    <scope>NUCLEOTIDE SEQUENCE [LARGE SCALE GENOMIC DNA]</scope>
    <source>
        <strain evidence="1 2">NIH1004</strain>
    </source>
</reference>
<dbReference type="Proteomes" id="UP000308092">
    <property type="component" value="Unassembled WGS sequence"/>
</dbReference>
<protein>
    <recommendedName>
        <fullName evidence="3">SMP-30/Gluconolactonase/LRE-like region domain-containing protein</fullName>
    </recommendedName>
</protein>
<evidence type="ECO:0008006" key="3">
    <source>
        <dbReference type="Google" id="ProtNLM"/>
    </source>
</evidence>
<dbReference type="PANTHER" id="PTHR47064:SF2">
    <property type="entry name" value="SMP-30_GLUCONOLACTONASE_LRE-LIKE REGION DOMAIN-CONTAINING PROTEIN-RELATED"/>
    <property type="match status" value="1"/>
</dbReference>
<name>A0A4S3JPV5_9EURO</name>
<dbReference type="PANTHER" id="PTHR47064">
    <property type="entry name" value="PUTATIVE (AFU_ORTHOLOGUE AFUA_1G08990)-RELATED"/>
    <property type="match status" value="1"/>
</dbReference>
<dbReference type="VEuPathDB" id="FungiDB:EYZ11_002861"/>
<evidence type="ECO:0000313" key="2">
    <source>
        <dbReference type="Proteomes" id="UP000308092"/>
    </source>
</evidence>
<dbReference type="SUPFAM" id="SSF63829">
    <property type="entry name" value="Calcium-dependent phosphotriesterase"/>
    <property type="match status" value="1"/>
</dbReference>
<dbReference type="Gene3D" id="2.120.10.30">
    <property type="entry name" value="TolB, C-terminal domain"/>
    <property type="match status" value="2"/>
</dbReference>
<organism evidence="1 2">
    <name type="scientific">Aspergillus tanneri</name>
    <dbReference type="NCBI Taxonomy" id="1220188"/>
    <lineage>
        <taxon>Eukaryota</taxon>
        <taxon>Fungi</taxon>
        <taxon>Dikarya</taxon>
        <taxon>Ascomycota</taxon>
        <taxon>Pezizomycotina</taxon>
        <taxon>Eurotiomycetes</taxon>
        <taxon>Eurotiomycetidae</taxon>
        <taxon>Eurotiales</taxon>
        <taxon>Aspergillaceae</taxon>
        <taxon>Aspergillus</taxon>
        <taxon>Aspergillus subgen. Circumdati</taxon>
    </lineage>
</organism>
<accession>A0A4S3JPV5</accession>
<sequence>MYWSQEGNTTTPSAIIQMDPRTLKTQVVKNNFYGHRFNSLNDLVISDSGMVFFSDGYYGWDNFNYTLFPELPNGIYRWDMHSGNIKMVAGAAEQALFNPNGIAHREIFAYVDAGFPDGIKTDRHGHVYAAVTGSVDIFDRHGTLLGRTKVAAGDVAVNMAWAANWLYIFGQNNVYRVELNTTELTSLPVFS</sequence>
<evidence type="ECO:0000313" key="1">
    <source>
        <dbReference type="EMBL" id="THC97635.1"/>
    </source>
</evidence>
<gene>
    <name evidence="1" type="ORF">EYZ11_002861</name>
</gene>
<dbReference type="InterPro" id="IPR011042">
    <property type="entry name" value="6-blade_b-propeller_TolB-like"/>
</dbReference>
<dbReference type="EMBL" id="SOSA01000068">
    <property type="protein sequence ID" value="THC97635.1"/>
    <property type="molecule type" value="Genomic_DNA"/>
</dbReference>
<proteinExistence type="predicted"/>
<dbReference type="InterPro" id="IPR052988">
    <property type="entry name" value="Oryzine_lactonohydrolase"/>
</dbReference>